<dbReference type="GeneID" id="87812463"/>
<name>A0AAF1BRE8_9TREE</name>
<proteinExistence type="predicted"/>
<reference evidence="1" key="1">
    <citation type="submission" date="2023-10" db="EMBL/GenBank/DDBJ databases">
        <authorList>
            <person name="Noh H."/>
        </authorList>
    </citation>
    <scope>NUCLEOTIDE SEQUENCE</scope>
    <source>
        <strain evidence="1">DUCC4014</strain>
    </source>
</reference>
<evidence type="ECO:0000313" key="1">
    <source>
        <dbReference type="EMBL" id="WOO85814.1"/>
    </source>
</evidence>
<gene>
    <name evidence="1" type="ORF">LOC62_07G009300</name>
</gene>
<accession>A0AAF1BRE8</accession>
<keyword evidence="2" id="KW-1185">Reference proteome</keyword>
<organism evidence="1 2">
    <name type="scientific">Vanrija pseudolonga</name>
    <dbReference type="NCBI Taxonomy" id="143232"/>
    <lineage>
        <taxon>Eukaryota</taxon>
        <taxon>Fungi</taxon>
        <taxon>Dikarya</taxon>
        <taxon>Basidiomycota</taxon>
        <taxon>Agaricomycotina</taxon>
        <taxon>Tremellomycetes</taxon>
        <taxon>Trichosporonales</taxon>
        <taxon>Trichosporonaceae</taxon>
        <taxon>Vanrija</taxon>
    </lineage>
</organism>
<dbReference type="Proteomes" id="UP000827549">
    <property type="component" value="Chromosome 7"/>
</dbReference>
<evidence type="ECO:0000313" key="2">
    <source>
        <dbReference type="Proteomes" id="UP000827549"/>
    </source>
</evidence>
<dbReference type="EMBL" id="CP086720">
    <property type="protein sequence ID" value="WOO85814.1"/>
    <property type="molecule type" value="Genomic_DNA"/>
</dbReference>
<dbReference type="AlphaFoldDB" id="A0AAF1BRE8"/>
<sequence>MTEKSASSTKSEAIEKAVAFAIPMPRDSLLSNADGEMSASTPLTVNSIAYLTEGIEAFSVHPDFNGGGSVLVLCRSEDGGVGFRVSGFHLSAVSPTFKAALVGHLHTACTLHVADRADDMAAFLRLFKLAPSGAWAKFDPPMATYYRVLLLLEKYRCHDFMRAAFAAKVAGSARYAGDGAGWEPFYLLIMAHRLRSASIWAHILPRLAKWRVDPATMTAEQVAVLGPELYRIVVGISAYSAGGRAFQDVKGVSVTYPDYNFNALLSTLYNLEHNRGGRT</sequence>
<protein>
    <recommendedName>
        <fullName evidence="3">BTB domain-containing protein</fullName>
    </recommendedName>
</protein>
<dbReference type="RefSeq" id="XP_062631840.1">
    <property type="nucleotide sequence ID" value="XM_062775856.1"/>
</dbReference>
<evidence type="ECO:0008006" key="3">
    <source>
        <dbReference type="Google" id="ProtNLM"/>
    </source>
</evidence>